<name>A0A5C6E3L8_9BACT</name>
<dbReference type="AlphaFoldDB" id="A0A5C6E3L8"/>
<evidence type="ECO:0000256" key="2">
    <source>
        <dbReference type="SAM" id="MobiDB-lite"/>
    </source>
</evidence>
<evidence type="ECO:0000256" key="1">
    <source>
        <dbReference type="ARBA" id="ARBA00023172"/>
    </source>
</evidence>
<comment type="caution">
    <text evidence="4">The sequence shown here is derived from an EMBL/GenBank/DDBJ whole genome shotgun (WGS) entry which is preliminary data.</text>
</comment>
<evidence type="ECO:0000313" key="4">
    <source>
        <dbReference type="EMBL" id="TWU43295.1"/>
    </source>
</evidence>
<feature type="region of interest" description="Disordered" evidence="2">
    <location>
        <begin position="177"/>
        <end position="196"/>
    </location>
</feature>
<dbReference type="InterPro" id="IPR013762">
    <property type="entry name" value="Integrase-like_cat_sf"/>
</dbReference>
<gene>
    <name evidence="4" type="ORF">Q31b_23330</name>
</gene>
<protein>
    <submittedName>
        <fullName evidence="4">Phage integrase family protein</fullName>
    </submittedName>
</protein>
<dbReference type="GO" id="GO:0015074">
    <property type="term" value="P:DNA integration"/>
    <property type="evidence" value="ECO:0007669"/>
    <property type="project" value="InterPro"/>
</dbReference>
<dbReference type="PROSITE" id="PS51898">
    <property type="entry name" value="TYR_RECOMBINASE"/>
    <property type="match status" value="1"/>
</dbReference>
<dbReference type="Gene3D" id="1.10.443.10">
    <property type="entry name" value="Intergrase catalytic core"/>
    <property type="match status" value="1"/>
</dbReference>
<accession>A0A5C6E3L8</accession>
<organism evidence="4 5">
    <name type="scientific">Novipirellula aureliae</name>
    <dbReference type="NCBI Taxonomy" id="2527966"/>
    <lineage>
        <taxon>Bacteria</taxon>
        <taxon>Pseudomonadati</taxon>
        <taxon>Planctomycetota</taxon>
        <taxon>Planctomycetia</taxon>
        <taxon>Pirellulales</taxon>
        <taxon>Pirellulaceae</taxon>
        <taxon>Novipirellula</taxon>
    </lineage>
</organism>
<dbReference type="GO" id="GO:0006310">
    <property type="term" value="P:DNA recombination"/>
    <property type="evidence" value="ECO:0007669"/>
    <property type="project" value="UniProtKB-KW"/>
</dbReference>
<evidence type="ECO:0000313" key="5">
    <source>
        <dbReference type="Proteomes" id="UP000315471"/>
    </source>
</evidence>
<feature type="region of interest" description="Disordered" evidence="2">
    <location>
        <begin position="108"/>
        <end position="136"/>
    </location>
</feature>
<feature type="domain" description="Tyr recombinase" evidence="3">
    <location>
        <begin position="1"/>
        <end position="100"/>
    </location>
</feature>
<dbReference type="InterPro" id="IPR011010">
    <property type="entry name" value="DNA_brk_join_enz"/>
</dbReference>
<evidence type="ECO:0000259" key="3">
    <source>
        <dbReference type="PROSITE" id="PS51898"/>
    </source>
</evidence>
<reference evidence="4 5" key="1">
    <citation type="submission" date="2019-02" db="EMBL/GenBank/DDBJ databases">
        <title>Deep-cultivation of Planctomycetes and their phenomic and genomic characterization uncovers novel biology.</title>
        <authorList>
            <person name="Wiegand S."/>
            <person name="Jogler M."/>
            <person name="Boedeker C."/>
            <person name="Pinto D."/>
            <person name="Vollmers J."/>
            <person name="Rivas-Marin E."/>
            <person name="Kohn T."/>
            <person name="Peeters S.H."/>
            <person name="Heuer A."/>
            <person name="Rast P."/>
            <person name="Oberbeckmann S."/>
            <person name="Bunk B."/>
            <person name="Jeske O."/>
            <person name="Meyerdierks A."/>
            <person name="Storesund J.E."/>
            <person name="Kallscheuer N."/>
            <person name="Luecker S."/>
            <person name="Lage O.M."/>
            <person name="Pohl T."/>
            <person name="Merkel B.J."/>
            <person name="Hornburger P."/>
            <person name="Mueller R.-W."/>
            <person name="Bruemmer F."/>
            <person name="Labrenz M."/>
            <person name="Spormann A.M."/>
            <person name="Op Den Camp H."/>
            <person name="Overmann J."/>
            <person name="Amann R."/>
            <person name="Jetten M.S.M."/>
            <person name="Mascher T."/>
            <person name="Medema M.H."/>
            <person name="Devos D.P."/>
            <person name="Kaster A.-K."/>
            <person name="Ovreas L."/>
            <person name="Rohde M."/>
            <person name="Galperin M.Y."/>
            <person name="Jogler C."/>
        </authorList>
    </citation>
    <scope>NUCLEOTIDE SEQUENCE [LARGE SCALE GENOMIC DNA]</scope>
    <source>
        <strain evidence="4 5">Q31b</strain>
    </source>
</reference>
<proteinExistence type="predicted"/>
<dbReference type="Proteomes" id="UP000315471">
    <property type="component" value="Unassembled WGS sequence"/>
</dbReference>
<sequence length="259" mass="28733">MMNHDLKIARATWIAEAGDADADADAEKEIREASDYLKYENAAGLFADFHANRHTFITNLAHGGVLPKVAQTLARHSDIRLTMNTYTHTDLNEQVAAIAKLPSFTATPNPATVDKATGDPEAVQRHSSTSVAGDGEDRQFMAEAGIIPECNCQDSDCRKSFENRDLSGHDNACHRKEEVHPEGFEPPTLGSEDQGDQDSRTCFECRKVFEFQGLRRFAAFSHRACSLHKLRLMAHYTMNSVPDSVPKIETEGWTKRAIA</sequence>
<keyword evidence="5" id="KW-1185">Reference proteome</keyword>
<dbReference type="EMBL" id="SJPY01000003">
    <property type="protein sequence ID" value="TWU43295.1"/>
    <property type="molecule type" value="Genomic_DNA"/>
</dbReference>
<keyword evidence="1" id="KW-0233">DNA recombination</keyword>
<dbReference type="InterPro" id="IPR002104">
    <property type="entry name" value="Integrase_catalytic"/>
</dbReference>
<dbReference type="Pfam" id="PF00589">
    <property type="entry name" value="Phage_integrase"/>
    <property type="match status" value="1"/>
</dbReference>
<dbReference type="SUPFAM" id="SSF56349">
    <property type="entry name" value="DNA breaking-rejoining enzymes"/>
    <property type="match status" value="1"/>
</dbReference>
<dbReference type="OrthoDB" id="292546at2"/>
<dbReference type="GO" id="GO:0003677">
    <property type="term" value="F:DNA binding"/>
    <property type="evidence" value="ECO:0007669"/>
    <property type="project" value="InterPro"/>
</dbReference>